<comment type="caution">
    <text evidence="1">The sequence shown here is derived from an EMBL/GenBank/DDBJ whole genome shotgun (WGS) entry which is preliminary data.</text>
</comment>
<dbReference type="AlphaFoldDB" id="A0AAW1UUP1"/>
<keyword evidence="2" id="KW-1185">Reference proteome</keyword>
<reference evidence="1 2" key="1">
    <citation type="submission" date="2023-03" db="EMBL/GenBank/DDBJ databases">
        <title>Genome insight into feeding habits of ladybird beetles.</title>
        <authorList>
            <person name="Li H.-S."/>
            <person name="Huang Y.-H."/>
            <person name="Pang H."/>
        </authorList>
    </citation>
    <scope>NUCLEOTIDE SEQUENCE [LARGE SCALE GENOMIC DNA]</scope>
    <source>
        <strain evidence="1">SYSU_2023b</strain>
        <tissue evidence="1">Whole body</tissue>
    </source>
</reference>
<protein>
    <submittedName>
        <fullName evidence="1">Uncharacterized protein</fullName>
    </submittedName>
</protein>
<organism evidence="1 2">
    <name type="scientific">Henosepilachna vigintioctopunctata</name>
    <dbReference type="NCBI Taxonomy" id="420089"/>
    <lineage>
        <taxon>Eukaryota</taxon>
        <taxon>Metazoa</taxon>
        <taxon>Ecdysozoa</taxon>
        <taxon>Arthropoda</taxon>
        <taxon>Hexapoda</taxon>
        <taxon>Insecta</taxon>
        <taxon>Pterygota</taxon>
        <taxon>Neoptera</taxon>
        <taxon>Endopterygota</taxon>
        <taxon>Coleoptera</taxon>
        <taxon>Polyphaga</taxon>
        <taxon>Cucujiformia</taxon>
        <taxon>Coccinelloidea</taxon>
        <taxon>Coccinellidae</taxon>
        <taxon>Epilachninae</taxon>
        <taxon>Epilachnini</taxon>
        <taxon>Henosepilachna</taxon>
    </lineage>
</organism>
<gene>
    <name evidence="1" type="ORF">WA026_007351</name>
</gene>
<dbReference type="Proteomes" id="UP001431783">
    <property type="component" value="Unassembled WGS sequence"/>
</dbReference>
<dbReference type="EMBL" id="JARQZJ010000093">
    <property type="protein sequence ID" value="KAK9884511.1"/>
    <property type="molecule type" value="Genomic_DNA"/>
</dbReference>
<sequence>MEDCVEIMLVGLEHKYLEVSEFNEGGQSGGFLSGIDLREEGVAEDKTGGGRLGGDLWEWRRGAFQLTARSVEAPRLVGFRHTSHVTGTGLLQFVEDCAYCRFSERTSALFRE</sequence>
<accession>A0AAW1UUP1</accession>
<name>A0AAW1UUP1_9CUCU</name>
<proteinExistence type="predicted"/>
<evidence type="ECO:0000313" key="2">
    <source>
        <dbReference type="Proteomes" id="UP001431783"/>
    </source>
</evidence>
<evidence type="ECO:0000313" key="1">
    <source>
        <dbReference type="EMBL" id="KAK9884511.1"/>
    </source>
</evidence>